<reference evidence="1" key="1">
    <citation type="submission" date="2022-10" db="EMBL/GenBank/DDBJ databases">
        <title>Complete genome sequence of Agrobacterium salinitolerans CFBP5507.</title>
        <authorList>
            <person name="Tchabashvili S."/>
            <person name="Yen H.-C."/>
            <person name="Haryono M."/>
            <person name="Lin Y.-C."/>
            <person name="Lai E.-M."/>
            <person name="Kuo C.-H."/>
        </authorList>
    </citation>
    <scope>NUCLEOTIDE SEQUENCE</scope>
    <source>
        <strain evidence="1">CFBP5507</strain>
    </source>
</reference>
<protein>
    <submittedName>
        <fullName evidence="1">Uncharacterized protein</fullName>
    </submittedName>
</protein>
<dbReference type="KEGG" id="asal:CFBP5507_04265"/>
<dbReference type="AlphaFoldDB" id="A0A4Z1QX26"/>
<name>A0A4Z1QX26_9HYPH</name>
<dbReference type="EMBL" id="CP109968">
    <property type="protein sequence ID" value="UYZ08228.1"/>
    <property type="molecule type" value="Genomic_DNA"/>
</dbReference>
<dbReference type="OrthoDB" id="9950782at2"/>
<evidence type="ECO:0000313" key="1">
    <source>
        <dbReference type="EMBL" id="UYZ08228.1"/>
    </source>
</evidence>
<accession>A0A4Z1QX26</accession>
<sequence length="72" mass="7758">MLPDLPTPLALLLGLLASGAVYVIGTAAGRLHRSIQQRSRAAEIEAIRQGMLRHAAADDHHHRARMGLNQGD</sequence>
<dbReference type="Proteomes" id="UP000298735">
    <property type="component" value="Chromosome Circular"/>
</dbReference>
<dbReference type="RefSeq" id="WP_137410125.1">
    <property type="nucleotide sequence ID" value="NZ_CP109968.1"/>
</dbReference>
<evidence type="ECO:0000313" key="2">
    <source>
        <dbReference type="Proteomes" id="UP000298735"/>
    </source>
</evidence>
<organism evidence="1 2">
    <name type="scientific">Agrobacterium salinitolerans</name>
    <dbReference type="NCBI Taxonomy" id="1183413"/>
    <lineage>
        <taxon>Bacteria</taxon>
        <taxon>Pseudomonadati</taxon>
        <taxon>Pseudomonadota</taxon>
        <taxon>Alphaproteobacteria</taxon>
        <taxon>Hyphomicrobiales</taxon>
        <taxon>Rhizobiaceae</taxon>
        <taxon>Rhizobium/Agrobacterium group</taxon>
        <taxon>Agrobacterium</taxon>
    </lineage>
</organism>
<proteinExistence type="predicted"/>
<gene>
    <name evidence="1" type="ORF">CFBP5507_04265</name>
</gene>